<name>A0A818EM37_9BILA</name>
<dbReference type="InterPro" id="IPR001810">
    <property type="entry name" value="F-box_dom"/>
</dbReference>
<gene>
    <name evidence="3" type="ORF">FME351_LOCUS14139</name>
    <name evidence="4" type="ORF">TSG867_LOCUS5095</name>
</gene>
<proteinExistence type="predicted"/>
<dbReference type="SMART" id="SM00367">
    <property type="entry name" value="LRR_CC"/>
    <property type="match status" value="5"/>
</dbReference>
<sequence length="588" mass="68577">MSSSLFDRILSSSINVKHRLESLLNICRIYKHPSWLSDDSCDEFYRFYGPDLSDIQELEDSIVSISVLIEHLQHERNSTETCEPFPNYPLCKNGWTLKDIEQIEKEQVLNLNILNLINLHSFNACNNELDKQQCLKSELDNTHIISNDRRHLNTRSLSTIPNSCLSCTTNKNLLDLPIELLLHIFSFISPFELITNLAPTCRYFASLVLNHVYTHIDLYKAASVFDVTRLLSYLTCLRTIAFINWDNEVSILAWAIWFDRISKATSNLHTIRFQNVYISPILICFIVEYFPHCLQSIIFDYQQVKSYERFDLILSLLADKTIQLKHITASYQTGITNFGILQLVNNLNMVVELNLLYIEAINDETVKILCDKHNTYLEILKIDGAQLTDKALEYIDCCRKLKSFMIEFCTNMIGSNFYIFQNFDNLKELCLSKLTNASLESFQLLFDGKHIFRNLALLKLGECHSIDDNCVRSIITMCPRLIDFMCSWAYSLTDDSFNEIAMRCQHLRRLSLVGCHQIYGRILDYVPEKYFHHIEYLNFEQCNQIEDELLIKLYKRKKSISIINYYGTSVDDDDDDDHDDDEDDLKSF</sequence>
<dbReference type="Proteomes" id="UP000663869">
    <property type="component" value="Unassembled WGS sequence"/>
</dbReference>
<dbReference type="PANTHER" id="PTHR13318">
    <property type="entry name" value="PARTNER OF PAIRED, ISOFORM B-RELATED"/>
    <property type="match status" value="1"/>
</dbReference>
<organism evidence="3 5">
    <name type="scientific">Rotaria socialis</name>
    <dbReference type="NCBI Taxonomy" id="392032"/>
    <lineage>
        <taxon>Eukaryota</taxon>
        <taxon>Metazoa</taxon>
        <taxon>Spiralia</taxon>
        <taxon>Gnathifera</taxon>
        <taxon>Rotifera</taxon>
        <taxon>Eurotatoria</taxon>
        <taxon>Bdelloidea</taxon>
        <taxon>Philodinida</taxon>
        <taxon>Philodinidae</taxon>
        <taxon>Rotaria</taxon>
    </lineage>
</organism>
<comment type="caution">
    <text evidence="3">The sequence shown here is derived from an EMBL/GenBank/DDBJ whole genome shotgun (WGS) entry which is preliminary data.</text>
</comment>
<evidence type="ECO:0000313" key="4">
    <source>
        <dbReference type="EMBL" id="CAF4282760.1"/>
    </source>
</evidence>
<dbReference type="SUPFAM" id="SSF52047">
    <property type="entry name" value="RNI-like"/>
    <property type="match status" value="1"/>
</dbReference>
<keyword evidence="1" id="KW-0833">Ubl conjugation pathway</keyword>
<evidence type="ECO:0000313" key="3">
    <source>
        <dbReference type="EMBL" id="CAF3461580.1"/>
    </source>
</evidence>
<protein>
    <recommendedName>
        <fullName evidence="2">F-box domain-containing protein</fullName>
    </recommendedName>
</protein>
<evidence type="ECO:0000256" key="1">
    <source>
        <dbReference type="ARBA" id="ARBA00022786"/>
    </source>
</evidence>
<dbReference type="PROSITE" id="PS50181">
    <property type="entry name" value="FBOX"/>
    <property type="match status" value="1"/>
</dbReference>
<evidence type="ECO:0000313" key="5">
    <source>
        <dbReference type="Proteomes" id="UP000663869"/>
    </source>
</evidence>
<dbReference type="EMBL" id="CAJOBQ010000174">
    <property type="protein sequence ID" value="CAF4282760.1"/>
    <property type="molecule type" value="Genomic_DNA"/>
</dbReference>
<dbReference type="AlphaFoldDB" id="A0A818EM37"/>
<dbReference type="EMBL" id="CAJNYU010001726">
    <property type="protein sequence ID" value="CAF3461580.1"/>
    <property type="molecule type" value="Genomic_DNA"/>
</dbReference>
<dbReference type="Gene3D" id="3.80.10.10">
    <property type="entry name" value="Ribonuclease Inhibitor"/>
    <property type="match status" value="2"/>
</dbReference>
<dbReference type="InterPro" id="IPR032675">
    <property type="entry name" value="LRR_dom_sf"/>
</dbReference>
<dbReference type="GO" id="GO:0019005">
    <property type="term" value="C:SCF ubiquitin ligase complex"/>
    <property type="evidence" value="ECO:0007669"/>
    <property type="project" value="TreeGrafter"/>
</dbReference>
<dbReference type="Pfam" id="PF12937">
    <property type="entry name" value="F-box-like"/>
    <property type="match status" value="1"/>
</dbReference>
<dbReference type="InterPro" id="IPR006553">
    <property type="entry name" value="Leu-rich_rpt_Cys-con_subtyp"/>
</dbReference>
<dbReference type="InterPro" id="IPR036047">
    <property type="entry name" value="F-box-like_dom_sf"/>
</dbReference>
<evidence type="ECO:0000259" key="2">
    <source>
        <dbReference type="PROSITE" id="PS50181"/>
    </source>
</evidence>
<feature type="domain" description="F-box" evidence="2">
    <location>
        <begin position="170"/>
        <end position="216"/>
    </location>
</feature>
<reference evidence="3" key="1">
    <citation type="submission" date="2021-02" db="EMBL/GenBank/DDBJ databases">
        <authorList>
            <person name="Nowell W R."/>
        </authorList>
    </citation>
    <scope>NUCLEOTIDE SEQUENCE</scope>
</reference>
<accession>A0A818EM37</accession>
<dbReference type="GO" id="GO:0031146">
    <property type="term" value="P:SCF-dependent proteasomal ubiquitin-dependent protein catabolic process"/>
    <property type="evidence" value="ECO:0007669"/>
    <property type="project" value="TreeGrafter"/>
</dbReference>
<dbReference type="Proteomes" id="UP000663862">
    <property type="component" value="Unassembled WGS sequence"/>
</dbReference>
<dbReference type="SUPFAM" id="SSF81383">
    <property type="entry name" value="F-box domain"/>
    <property type="match status" value="1"/>
</dbReference>